<accession>A0A174FFD1</accession>
<keyword evidence="8 10" id="KW-0520">NAD</keyword>
<dbReference type="UniPathway" id="UPA00253">
    <property type="reaction ID" value="UER00332"/>
</dbReference>
<evidence type="ECO:0000256" key="1">
    <source>
        <dbReference type="ARBA" id="ARBA00002324"/>
    </source>
</evidence>
<keyword evidence="7 10" id="KW-0067">ATP-binding</keyword>
<evidence type="ECO:0000256" key="3">
    <source>
        <dbReference type="ARBA" id="ARBA00022642"/>
    </source>
</evidence>
<dbReference type="CDD" id="cd02165">
    <property type="entry name" value="NMNAT"/>
    <property type="match status" value="1"/>
</dbReference>
<comment type="catalytic activity">
    <reaction evidence="9 10">
        <text>nicotinate beta-D-ribonucleotide + ATP + H(+) = deamido-NAD(+) + diphosphate</text>
        <dbReference type="Rhea" id="RHEA:22860"/>
        <dbReference type="ChEBI" id="CHEBI:15378"/>
        <dbReference type="ChEBI" id="CHEBI:30616"/>
        <dbReference type="ChEBI" id="CHEBI:33019"/>
        <dbReference type="ChEBI" id="CHEBI:57502"/>
        <dbReference type="ChEBI" id="CHEBI:58437"/>
        <dbReference type="EC" id="2.7.7.18"/>
    </reaction>
</comment>
<gene>
    <name evidence="10 12" type="primary">nadD</name>
    <name evidence="12" type="ORF">ERS852471_01637</name>
</gene>
<evidence type="ECO:0000256" key="9">
    <source>
        <dbReference type="ARBA" id="ARBA00048721"/>
    </source>
</evidence>
<dbReference type="NCBIfam" id="TIGR00482">
    <property type="entry name" value="nicotinate (nicotinamide) nucleotide adenylyltransferase"/>
    <property type="match status" value="1"/>
</dbReference>
<dbReference type="HAMAP" id="MF_00244">
    <property type="entry name" value="NaMN_adenylyltr"/>
    <property type="match status" value="1"/>
</dbReference>
<dbReference type="OrthoDB" id="5295945at2"/>
<evidence type="ECO:0000259" key="11">
    <source>
        <dbReference type="Pfam" id="PF01467"/>
    </source>
</evidence>
<dbReference type="EMBL" id="CYZX01000010">
    <property type="protein sequence ID" value="CUO48237.1"/>
    <property type="molecule type" value="Genomic_DNA"/>
</dbReference>
<evidence type="ECO:0000256" key="6">
    <source>
        <dbReference type="ARBA" id="ARBA00022741"/>
    </source>
</evidence>
<dbReference type="InterPro" id="IPR014729">
    <property type="entry name" value="Rossmann-like_a/b/a_fold"/>
</dbReference>
<dbReference type="NCBIfam" id="NF000840">
    <property type="entry name" value="PRK00071.1-3"/>
    <property type="match status" value="1"/>
</dbReference>
<reference evidence="12 13" key="1">
    <citation type="submission" date="2015-09" db="EMBL/GenBank/DDBJ databases">
        <authorList>
            <consortium name="Pathogen Informatics"/>
        </authorList>
    </citation>
    <scope>NUCLEOTIDE SEQUENCE [LARGE SCALE GENOMIC DNA]</scope>
    <source>
        <strain evidence="12 13">2789STDY5834856</strain>
    </source>
</reference>
<evidence type="ECO:0000256" key="2">
    <source>
        <dbReference type="ARBA" id="ARBA00005019"/>
    </source>
</evidence>
<dbReference type="GO" id="GO:0005524">
    <property type="term" value="F:ATP binding"/>
    <property type="evidence" value="ECO:0007669"/>
    <property type="project" value="UniProtKB-KW"/>
</dbReference>
<evidence type="ECO:0000313" key="13">
    <source>
        <dbReference type="Proteomes" id="UP000095594"/>
    </source>
</evidence>
<evidence type="ECO:0000256" key="4">
    <source>
        <dbReference type="ARBA" id="ARBA00022679"/>
    </source>
</evidence>
<evidence type="ECO:0000256" key="8">
    <source>
        <dbReference type="ARBA" id="ARBA00023027"/>
    </source>
</evidence>
<dbReference type="PANTHER" id="PTHR39321:SF3">
    <property type="entry name" value="PHOSPHOPANTETHEINE ADENYLYLTRANSFERASE"/>
    <property type="match status" value="1"/>
</dbReference>
<dbReference type="Pfam" id="PF01467">
    <property type="entry name" value="CTP_transf_like"/>
    <property type="match status" value="1"/>
</dbReference>
<dbReference type="Gene3D" id="3.40.50.620">
    <property type="entry name" value="HUPs"/>
    <property type="match status" value="1"/>
</dbReference>
<dbReference type="EC" id="2.7.7.18" evidence="10"/>
<dbReference type="SUPFAM" id="SSF52374">
    <property type="entry name" value="Nucleotidylyl transferase"/>
    <property type="match status" value="1"/>
</dbReference>
<dbReference type="RefSeq" id="WP_055265497.1">
    <property type="nucleotide sequence ID" value="NZ_CABIXQ010000010.1"/>
</dbReference>
<dbReference type="Proteomes" id="UP000095594">
    <property type="component" value="Unassembled WGS sequence"/>
</dbReference>
<dbReference type="NCBIfam" id="TIGR00125">
    <property type="entry name" value="cyt_tran_rel"/>
    <property type="match status" value="1"/>
</dbReference>
<proteinExistence type="inferred from homology"/>
<keyword evidence="6 10" id="KW-0547">Nucleotide-binding</keyword>
<keyword evidence="5 10" id="KW-0548">Nucleotidyltransferase</keyword>
<dbReference type="GO" id="GO:0009435">
    <property type="term" value="P:NAD+ biosynthetic process"/>
    <property type="evidence" value="ECO:0007669"/>
    <property type="project" value="UniProtKB-UniRule"/>
</dbReference>
<organism evidence="12 13">
    <name type="scientific">Clostridium disporicum</name>
    <dbReference type="NCBI Taxonomy" id="84024"/>
    <lineage>
        <taxon>Bacteria</taxon>
        <taxon>Bacillati</taxon>
        <taxon>Bacillota</taxon>
        <taxon>Clostridia</taxon>
        <taxon>Eubacteriales</taxon>
        <taxon>Clostridiaceae</taxon>
        <taxon>Clostridium</taxon>
    </lineage>
</organism>
<keyword evidence="4 10" id="KW-0808">Transferase</keyword>
<evidence type="ECO:0000313" key="12">
    <source>
        <dbReference type="EMBL" id="CUO48237.1"/>
    </source>
</evidence>
<comment type="function">
    <text evidence="1 10">Catalyzes the reversible adenylation of nicotinate mononucleotide (NaMN) to nicotinic acid adenine dinucleotide (NaAD).</text>
</comment>
<evidence type="ECO:0000256" key="10">
    <source>
        <dbReference type="HAMAP-Rule" id="MF_00244"/>
    </source>
</evidence>
<evidence type="ECO:0000256" key="5">
    <source>
        <dbReference type="ARBA" id="ARBA00022695"/>
    </source>
</evidence>
<protein>
    <recommendedName>
        <fullName evidence="10">Probable nicotinate-nucleotide adenylyltransferase</fullName>
        <ecNumber evidence="10">2.7.7.18</ecNumber>
    </recommendedName>
    <alternativeName>
        <fullName evidence="10">Deamido-NAD(+) diphosphorylase</fullName>
    </alternativeName>
    <alternativeName>
        <fullName evidence="10">Deamido-NAD(+) pyrophosphorylase</fullName>
    </alternativeName>
    <alternativeName>
        <fullName evidence="10">Nicotinate mononucleotide adenylyltransferase</fullName>
        <shortName evidence="10">NaMN adenylyltransferase</shortName>
    </alternativeName>
</protein>
<keyword evidence="3 10" id="KW-0662">Pyridine nucleotide biosynthesis</keyword>
<comment type="pathway">
    <text evidence="2 10">Cofactor biosynthesis; NAD(+) biosynthesis; deamido-NAD(+) from nicotinate D-ribonucleotide: step 1/1.</text>
</comment>
<evidence type="ECO:0000256" key="7">
    <source>
        <dbReference type="ARBA" id="ARBA00022840"/>
    </source>
</evidence>
<name>A0A174FFD1_9CLOT</name>
<dbReference type="InterPro" id="IPR005248">
    <property type="entry name" value="NadD/NMNAT"/>
</dbReference>
<dbReference type="PANTHER" id="PTHR39321">
    <property type="entry name" value="NICOTINATE-NUCLEOTIDE ADENYLYLTRANSFERASE-RELATED"/>
    <property type="match status" value="1"/>
</dbReference>
<dbReference type="InterPro" id="IPR004821">
    <property type="entry name" value="Cyt_trans-like"/>
</dbReference>
<dbReference type="GO" id="GO:0004515">
    <property type="term" value="F:nicotinate-nucleotide adenylyltransferase activity"/>
    <property type="evidence" value="ECO:0007669"/>
    <property type="project" value="UniProtKB-UniRule"/>
</dbReference>
<dbReference type="AlphaFoldDB" id="A0A174FFD1"/>
<feature type="domain" description="Cytidyltransferase-like" evidence="11">
    <location>
        <begin position="6"/>
        <end position="172"/>
    </location>
</feature>
<comment type="similarity">
    <text evidence="10">Belongs to the NadD family.</text>
</comment>
<sequence length="200" mass="23369">MKRYGIMGGTFNPIHLAHLYIAYEAKEQLDLDTIIFMPAGNPPHKRKNSIIDSSFRLDMVKLAIEDYKDFIVSDYEIEKQGLSFTYETLKALKSDDVQLYFIAGGDSLMDIEKWRNPDQVLQNCNFVVFNRGQFSVEELEHQKRKLEEKYQANIILLNVANIDISSSMIRERLEEGKRVDFFLPDKVLKYIVDNRLYEGE</sequence>